<protein>
    <submittedName>
        <fullName evidence="2">Uncharacterized protein</fullName>
    </submittedName>
</protein>
<dbReference type="AlphaFoldDB" id="A0A903VJ97"/>
<accession>A0A903VJ97</accession>
<feature type="compositionally biased region" description="Polar residues" evidence="1">
    <location>
        <begin position="84"/>
        <end position="100"/>
    </location>
</feature>
<feature type="region of interest" description="Disordered" evidence="1">
    <location>
        <begin position="23"/>
        <end position="48"/>
    </location>
</feature>
<keyword evidence="3" id="KW-1185">Reference proteome</keyword>
<reference evidence="2" key="2">
    <citation type="submission" date="2022-10" db="UniProtKB">
        <authorList>
            <consortium name="EnsemblMetazoa"/>
        </authorList>
    </citation>
    <scope>IDENTIFICATION</scope>
    <source>
        <strain evidence="2">LVP_AGWG</strain>
    </source>
</reference>
<proteinExistence type="predicted"/>
<feature type="region of interest" description="Disordered" evidence="1">
    <location>
        <begin position="62"/>
        <end position="100"/>
    </location>
</feature>
<name>A0A903VJ97_AEDAE</name>
<feature type="compositionally biased region" description="Polar residues" evidence="1">
    <location>
        <begin position="36"/>
        <end position="48"/>
    </location>
</feature>
<gene>
    <name evidence="2" type="primary">110680304</name>
</gene>
<dbReference type="OrthoDB" id="10634596at2759"/>
<organism evidence="2 3">
    <name type="scientific">Aedes aegypti</name>
    <name type="common">Yellowfever mosquito</name>
    <name type="synonym">Culex aegypti</name>
    <dbReference type="NCBI Taxonomy" id="7159"/>
    <lineage>
        <taxon>Eukaryota</taxon>
        <taxon>Metazoa</taxon>
        <taxon>Ecdysozoa</taxon>
        <taxon>Arthropoda</taxon>
        <taxon>Hexapoda</taxon>
        <taxon>Insecta</taxon>
        <taxon>Pterygota</taxon>
        <taxon>Neoptera</taxon>
        <taxon>Endopterygota</taxon>
        <taxon>Diptera</taxon>
        <taxon>Nematocera</taxon>
        <taxon>Culicoidea</taxon>
        <taxon>Culicidae</taxon>
        <taxon>Culicinae</taxon>
        <taxon>Aedini</taxon>
        <taxon>Aedes</taxon>
        <taxon>Stegomyia</taxon>
    </lineage>
</organism>
<sequence length="211" mass="22134">MWLNGLCCGGLCGVGEVLKGGGQQHPYDDRQDQEELNPSSDCGTGNESKATLKARPHVVMGCTPSILSSNNQQQQQQHQRKDSSSLYGGNLSNAGSGTLADNNGAGSNKFANNAALNQAQMLGYGPGGKEGIAGAGTGAGEKEYPKKDSIVSISGLGHVSVVSNVLRRPNIGTLGGLEVGLEYRITRRPPVHIDTNNELPTYNWTIVKATN</sequence>
<dbReference type="EnsemblMetazoa" id="AAEL024379-RA">
    <property type="protein sequence ID" value="AAEL024379-PA"/>
    <property type="gene ID" value="AAEL024379"/>
</dbReference>
<dbReference type="Proteomes" id="UP000008820">
    <property type="component" value="Unassembled WGS sequence"/>
</dbReference>
<evidence type="ECO:0000313" key="3">
    <source>
        <dbReference type="Proteomes" id="UP000008820"/>
    </source>
</evidence>
<evidence type="ECO:0000313" key="2">
    <source>
        <dbReference type="EnsemblMetazoa" id="AAEL024379-PA"/>
    </source>
</evidence>
<reference evidence="3" key="1">
    <citation type="submission" date="2017-06" db="EMBL/GenBank/DDBJ databases">
        <title>Aedes aegypti genome working group (AGWG) sequencing and assembly.</title>
        <authorList>
            <consortium name="Aedes aegypti Genome Working Group (AGWG)"/>
            <person name="Matthews B.J."/>
        </authorList>
    </citation>
    <scope>NUCLEOTIDE SEQUENCE [LARGE SCALE GENOMIC DNA]</scope>
    <source>
        <strain evidence="3">LVP_AGWG</strain>
    </source>
</reference>
<evidence type="ECO:0000256" key="1">
    <source>
        <dbReference type="SAM" id="MobiDB-lite"/>
    </source>
</evidence>